<name>A6JN65_RAT</name>
<evidence type="ECO:0000313" key="2">
    <source>
        <dbReference type="Proteomes" id="UP000234681"/>
    </source>
</evidence>
<dbReference type="EMBL" id="CH473993">
    <property type="protein sequence ID" value="EDL78501.1"/>
    <property type="molecule type" value="Genomic_DNA"/>
</dbReference>
<accession>A6JN65</accession>
<reference evidence="1 2" key="1">
    <citation type="submission" date="2005-09" db="EMBL/GenBank/DDBJ databases">
        <authorList>
            <person name="Mural R.J."/>
            <person name="Li P.W."/>
            <person name="Adams M.D."/>
            <person name="Amanatides P.G."/>
            <person name="Baden-Tillson H."/>
            <person name="Barnstead M."/>
            <person name="Chin S.H."/>
            <person name="Dew I."/>
            <person name="Evans C.A."/>
            <person name="Ferriera S."/>
            <person name="Flanigan M."/>
            <person name="Fosler C."/>
            <person name="Glodek A."/>
            <person name="Gu Z."/>
            <person name="Holt R.A."/>
            <person name="Jennings D."/>
            <person name="Kraft C.L."/>
            <person name="Lu F."/>
            <person name="Nguyen T."/>
            <person name="Nusskern D.R."/>
            <person name="Pfannkoch C.M."/>
            <person name="Sitter C."/>
            <person name="Sutton G.G."/>
            <person name="Venter J.C."/>
            <person name="Wang Z."/>
            <person name="Woodage T."/>
            <person name="Zheng X.H."/>
            <person name="Zhong F."/>
        </authorList>
    </citation>
    <scope>NUCLEOTIDE SEQUENCE [LARGE SCALE GENOMIC DNA]</scope>
    <source>
        <strain>BN</strain>
        <strain evidence="2">Sprague-Dawley</strain>
    </source>
</reference>
<protein>
    <submittedName>
        <fullName evidence="1">RCG31724</fullName>
    </submittedName>
</protein>
<evidence type="ECO:0000313" key="1">
    <source>
        <dbReference type="EMBL" id="EDL78501.1"/>
    </source>
</evidence>
<proteinExistence type="predicted"/>
<organism evidence="1 2">
    <name type="scientific">Rattus norvegicus</name>
    <name type="common">Rat</name>
    <dbReference type="NCBI Taxonomy" id="10116"/>
    <lineage>
        <taxon>Eukaryota</taxon>
        <taxon>Metazoa</taxon>
        <taxon>Chordata</taxon>
        <taxon>Craniata</taxon>
        <taxon>Vertebrata</taxon>
        <taxon>Euteleostomi</taxon>
        <taxon>Mammalia</taxon>
        <taxon>Eutheria</taxon>
        <taxon>Euarchontoglires</taxon>
        <taxon>Glires</taxon>
        <taxon>Rodentia</taxon>
        <taxon>Myomorpha</taxon>
        <taxon>Muroidea</taxon>
        <taxon>Muridae</taxon>
        <taxon>Murinae</taxon>
        <taxon>Rattus</taxon>
    </lineage>
</organism>
<sequence>MCCISQRGRSNCHSSNYQFLLQPLESFQDLPSSFHYLARVPIPVCWTALN</sequence>
<gene>
    <name evidence="1" type="ORF">rCG_31724</name>
</gene>
<dbReference type="AlphaFoldDB" id="A6JN65"/>
<dbReference type="Proteomes" id="UP000234681">
    <property type="component" value="Chromosome 8"/>
</dbReference>